<sequence length="317" mass="37121">MLREMEVDNNNIGTAIQYFRETYHISQNRLCKGICSVATLSRIEAGERDVDSFILEMLLERLGKVANQFELILTDFDYEAYQYRTEINNRIKDKDIEAAYELIQKYSDLTNDKGSPHRQFIMVSQALLNELEGGKPETTIDLLMKAISCTVPDFNINEITDYFLSKSEFNIIIDILQRMISIGMNDSAHKVLNQVIGYLYWHSQMEQNNRLYPKVAVIAARFYMEQKQLDKALDICNLGIQMHKGYYKMESIGELFYIKAQITEIKLKSEGKWKESKKKECLKMYLQAYYTLKFCGDSDVGKIKKHLEEEYQWEDID</sequence>
<evidence type="ECO:0000313" key="3">
    <source>
        <dbReference type="Proteomes" id="UP000196053"/>
    </source>
</evidence>
<dbReference type="AlphaFoldDB" id="A0A0K8J810"/>
<dbReference type="PROSITE" id="PS50943">
    <property type="entry name" value="HTH_CROC1"/>
    <property type="match status" value="1"/>
</dbReference>
<organism evidence="2 3">
    <name type="scientific">Herbinix luporum</name>
    <dbReference type="NCBI Taxonomy" id="1679721"/>
    <lineage>
        <taxon>Bacteria</taxon>
        <taxon>Bacillati</taxon>
        <taxon>Bacillota</taxon>
        <taxon>Clostridia</taxon>
        <taxon>Lachnospirales</taxon>
        <taxon>Lachnospiraceae</taxon>
        <taxon>Herbinix</taxon>
    </lineage>
</organism>
<dbReference type="RefSeq" id="WP_058258694.1">
    <property type="nucleotide sequence ID" value="NZ_DUPS01000030.1"/>
</dbReference>
<dbReference type="GO" id="GO:0003677">
    <property type="term" value="F:DNA binding"/>
    <property type="evidence" value="ECO:0007669"/>
    <property type="project" value="InterPro"/>
</dbReference>
<dbReference type="InterPro" id="IPR011990">
    <property type="entry name" value="TPR-like_helical_dom_sf"/>
</dbReference>
<feature type="domain" description="HTH cro/C1-type" evidence="1">
    <location>
        <begin position="16"/>
        <end position="69"/>
    </location>
</feature>
<evidence type="ECO:0000259" key="1">
    <source>
        <dbReference type="PROSITE" id="PS50943"/>
    </source>
</evidence>
<dbReference type="OrthoDB" id="1855220at2"/>
<dbReference type="InterPro" id="IPR010982">
    <property type="entry name" value="Lambda_DNA-bd_dom_sf"/>
</dbReference>
<keyword evidence="3" id="KW-1185">Reference proteome</keyword>
<dbReference type="SUPFAM" id="SSF47413">
    <property type="entry name" value="lambda repressor-like DNA-binding domains"/>
    <property type="match status" value="1"/>
</dbReference>
<accession>A0A0K8J810</accession>
<proteinExistence type="predicted"/>
<gene>
    <name evidence="2" type="ORF">SD1D_1914</name>
</gene>
<dbReference type="InterPro" id="IPR001387">
    <property type="entry name" value="Cro/C1-type_HTH"/>
</dbReference>
<dbReference type="EMBL" id="LN879430">
    <property type="protein sequence ID" value="CUH93452.1"/>
    <property type="molecule type" value="Genomic_DNA"/>
</dbReference>
<evidence type="ECO:0000313" key="2">
    <source>
        <dbReference type="EMBL" id="CUH93452.1"/>
    </source>
</evidence>
<dbReference type="KEGG" id="hsd:SD1D_1914"/>
<reference evidence="3" key="1">
    <citation type="submission" date="2015-09" db="EMBL/GenBank/DDBJ databases">
        <authorList>
            <person name="Wibberg D."/>
        </authorList>
    </citation>
    <scope>NUCLEOTIDE SEQUENCE [LARGE SCALE GENOMIC DNA]</scope>
    <source>
        <strain evidence="3">SD1D</strain>
    </source>
</reference>
<name>A0A0K8J810_9FIRM</name>
<dbReference type="Proteomes" id="UP000196053">
    <property type="component" value="Chromosome I"/>
</dbReference>
<dbReference type="CDD" id="cd00093">
    <property type="entry name" value="HTH_XRE"/>
    <property type="match status" value="1"/>
</dbReference>
<protein>
    <recommendedName>
        <fullName evidence="1">HTH cro/C1-type domain-containing protein</fullName>
    </recommendedName>
</protein>
<dbReference type="Gene3D" id="1.25.40.10">
    <property type="entry name" value="Tetratricopeptide repeat domain"/>
    <property type="match status" value="1"/>
</dbReference>
<dbReference type="PANTHER" id="PTHR37038">
    <property type="entry name" value="TRANSCRIPTIONAL REGULATOR-RELATED"/>
    <property type="match status" value="1"/>
</dbReference>
<dbReference type="InterPro" id="IPR053163">
    <property type="entry name" value="HTH-type_regulator_Rgg"/>
</dbReference>
<dbReference type="PANTHER" id="PTHR37038:SF14">
    <property type="entry name" value="TRANSCRIPTIONAL ACTIVATOR"/>
    <property type="match status" value="1"/>
</dbReference>